<dbReference type="OrthoDB" id="9813967at2"/>
<keyword evidence="5" id="KW-1185">Reference proteome</keyword>
<dbReference type="Gene3D" id="1.10.287.470">
    <property type="entry name" value="Helix hairpin bin"/>
    <property type="match status" value="1"/>
</dbReference>
<evidence type="ECO:0000313" key="5">
    <source>
        <dbReference type="Proteomes" id="UP000053690"/>
    </source>
</evidence>
<dbReference type="NCBIfam" id="TIGR01730">
    <property type="entry name" value="RND_mfp"/>
    <property type="match status" value="1"/>
</dbReference>
<dbReference type="Pfam" id="PF25917">
    <property type="entry name" value="BSH_RND"/>
    <property type="match status" value="1"/>
</dbReference>
<feature type="domain" description="Multidrug resistance protein MdtA-like barrel-sandwich hybrid" evidence="3">
    <location>
        <begin position="92"/>
        <end position="226"/>
    </location>
</feature>
<dbReference type="Gene3D" id="2.40.50.100">
    <property type="match status" value="1"/>
</dbReference>
<protein>
    <recommendedName>
        <fullName evidence="3">Multidrug resistance protein MdtA-like barrel-sandwich hybrid domain-containing protein</fullName>
    </recommendedName>
</protein>
<accession>A0A0X3U280</accession>
<dbReference type="GO" id="GO:1990281">
    <property type="term" value="C:efflux pump complex"/>
    <property type="evidence" value="ECO:0007669"/>
    <property type="project" value="TreeGrafter"/>
</dbReference>
<dbReference type="Gene3D" id="2.40.30.170">
    <property type="match status" value="1"/>
</dbReference>
<dbReference type="EMBL" id="LQBP01000002">
    <property type="protein sequence ID" value="KUJ80996.1"/>
    <property type="molecule type" value="Genomic_DNA"/>
</dbReference>
<proteinExistence type="inferred from homology"/>
<dbReference type="Proteomes" id="UP000053690">
    <property type="component" value="Unassembled WGS sequence"/>
</dbReference>
<dbReference type="InterPro" id="IPR058625">
    <property type="entry name" value="MdtA-like_BSH"/>
</dbReference>
<dbReference type="Gene3D" id="2.40.420.20">
    <property type="match status" value="1"/>
</dbReference>
<dbReference type="SUPFAM" id="SSF111369">
    <property type="entry name" value="HlyD-like secretion proteins"/>
    <property type="match status" value="1"/>
</dbReference>
<organism evidence="4 5">
    <name type="scientific">Ruegeria profundi</name>
    <dbReference type="NCBI Taxonomy" id="1685378"/>
    <lineage>
        <taxon>Bacteria</taxon>
        <taxon>Pseudomonadati</taxon>
        <taxon>Pseudomonadota</taxon>
        <taxon>Alphaproteobacteria</taxon>
        <taxon>Rhodobacterales</taxon>
        <taxon>Roseobacteraceae</taxon>
        <taxon>Ruegeria</taxon>
    </lineage>
</organism>
<name>A0A0X3U280_9RHOB</name>
<dbReference type="GO" id="GO:0015562">
    <property type="term" value="F:efflux transmembrane transporter activity"/>
    <property type="evidence" value="ECO:0007669"/>
    <property type="project" value="TreeGrafter"/>
</dbReference>
<evidence type="ECO:0000256" key="2">
    <source>
        <dbReference type="SAM" id="Phobius"/>
    </source>
</evidence>
<evidence type="ECO:0000259" key="3">
    <source>
        <dbReference type="Pfam" id="PF25917"/>
    </source>
</evidence>
<dbReference type="RefSeq" id="WP_068332798.1">
    <property type="nucleotide sequence ID" value="NZ_LQBP01000002.1"/>
</dbReference>
<comment type="caution">
    <text evidence="4">The sequence shown here is derived from an EMBL/GenBank/DDBJ whole genome shotgun (WGS) entry which is preliminary data.</text>
</comment>
<evidence type="ECO:0000256" key="1">
    <source>
        <dbReference type="ARBA" id="ARBA00009477"/>
    </source>
</evidence>
<dbReference type="STRING" id="1685378.AVO44_03735"/>
<sequence>MPNPDTSPTEPKRPTLLSRLLRGTVRIGLTVSVIALAAGAVYFGASELTRRANAVPAPDAAAVTPVSVTPIKQETSFTVDRIFIGQVEPQRSADISFELNGRLDKILVDEGEEVAKGQLLATLDIALLEVEQDRLTASRNAIAAQLAFAEKTVERNTKLIGQGFTSQARLDEAVAQQDELLSRIGELDAALRDVTVRIQKSSIEAPFAGRITSRHVDGGETLQSGEMVLGMVEVLSPQVRIGIPLDVNPSLLSNVEIEIADAHYQAKLATLRPDIDPLTRTRTALFDLKNGLDVAFGQTARVHVHDPVESVGTWVPTTALKEGARGQWTLLVADAQKTVRVASVEVLHAEDERVFVRGVFPDGTVLIDQGPQRVTAGQRVTFDTTE</sequence>
<keyword evidence="2" id="KW-0812">Transmembrane</keyword>
<dbReference type="PANTHER" id="PTHR30469:SF11">
    <property type="entry name" value="BLL4320 PROTEIN"/>
    <property type="match status" value="1"/>
</dbReference>
<reference evidence="5" key="1">
    <citation type="submission" date="2015-12" db="EMBL/GenBank/DDBJ databases">
        <authorList>
            <person name="Zhang G."/>
            <person name="Stingl U."/>
        </authorList>
    </citation>
    <scope>NUCLEOTIDE SEQUENCE [LARGE SCALE GENOMIC DNA]</scope>
    <source>
        <strain evidence="5">ZGT108</strain>
    </source>
</reference>
<dbReference type="AlphaFoldDB" id="A0A0X3U280"/>
<keyword evidence="2" id="KW-1133">Transmembrane helix</keyword>
<feature type="transmembrane region" description="Helical" evidence="2">
    <location>
        <begin position="20"/>
        <end position="43"/>
    </location>
</feature>
<evidence type="ECO:0000313" key="4">
    <source>
        <dbReference type="EMBL" id="KUJ80996.1"/>
    </source>
</evidence>
<dbReference type="InterPro" id="IPR006143">
    <property type="entry name" value="RND_pump_MFP"/>
</dbReference>
<keyword evidence="2" id="KW-0472">Membrane</keyword>
<comment type="similarity">
    <text evidence="1">Belongs to the membrane fusion protein (MFP) (TC 8.A.1) family.</text>
</comment>
<dbReference type="PANTHER" id="PTHR30469">
    <property type="entry name" value="MULTIDRUG RESISTANCE PROTEIN MDTA"/>
    <property type="match status" value="1"/>
</dbReference>
<gene>
    <name evidence="4" type="ORF">AVO44_03735</name>
</gene>